<protein>
    <recommendedName>
        <fullName evidence="1">Molybdopterin dinucleotide-binding domain-containing protein</fullName>
    </recommendedName>
</protein>
<sequence>MANSAAPVGAHTNLVSVVPVITTVVYESGDALGGSMTFADALRVRKVGPNTAVIVSATILDLRNAPGDSPIELWLFDAVFTATTDHDPFNPSDVDMAKCLGVIKFAASDYTDAANNAIATRSNIGLAVEGAADGQTVRILSRRGKVTAETRVTDRCPPGVVSLTFHFAETPTNVLTNAALDPVAKIPETKVCAVRIEKP</sequence>
<dbReference type="GO" id="GO:0016491">
    <property type="term" value="F:oxidoreductase activity"/>
    <property type="evidence" value="ECO:0007669"/>
    <property type="project" value="InterPro"/>
</dbReference>
<dbReference type="InterPro" id="IPR009010">
    <property type="entry name" value="Asp_de-COase-like_dom_sf"/>
</dbReference>
<name>A0A0F9NLC5_9ZZZZ</name>
<comment type="caution">
    <text evidence="2">The sequence shown here is derived from an EMBL/GenBank/DDBJ whole genome shotgun (WGS) entry which is preliminary data.</text>
</comment>
<reference evidence="2" key="1">
    <citation type="journal article" date="2015" name="Nature">
        <title>Complex archaea that bridge the gap between prokaryotes and eukaryotes.</title>
        <authorList>
            <person name="Spang A."/>
            <person name="Saw J.H."/>
            <person name="Jorgensen S.L."/>
            <person name="Zaremba-Niedzwiedzka K."/>
            <person name="Martijn J."/>
            <person name="Lind A.E."/>
            <person name="van Eijk R."/>
            <person name="Schleper C."/>
            <person name="Guy L."/>
            <person name="Ettema T.J."/>
        </authorList>
    </citation>
    <scope>NUCLEOTIDE SEQUENCE</scope>
</reference>
<organism evidence="2">
    <name type="scientific">marine sediment metagenome</name>
    <dbReference type="NCBI Taxonomy" id="412755"/>
    <lineage>
        <taxon>unclassified sequences</taxon>
        <taxon>metagenomes</taxon>
        <taxon>ecological metagenomes</taxon>
    </lineage>
</organism>
<dbReference type="PANTHER" id="PTHR43742:SF2">
    <property type="entry name" value="ASSIMILATORY NITRATE REDUCTASE CATALYTIC SUBUNIT"/>
    <property type="match status" value="1"/>
</dbReference>
<accession>A0A0F9NLC5</accession>
<evidence type="ECO:0000259" key="1">
    <source>
        <dbReference type="Pfam" id="PF01568"/>
    </source>
</evidence>
<proteinExistence type="predicted"/>
<dbReference type="InterPro" id="IPR050612">
    <property type="entry name" value="Prok_Mopterin_Oxidored"/>
</dbReference>
<feature type="domain" description="Molybdopterin dinucleotide-binding" evidence="1">
    <location>
        <begin position="130"/>
        <end position="193"/>
    </location>
</feature>
<dbReference type="Gene3D" id="2.40.40.20">
    <property type="match status" value="1"/>
</dbReference>
<dbReference type="EMBL" id="LAZR01003988">
    <property type="protein sequence ID" value="KKN12842.1"/>
    <property type="molecule type" value="Genomic_DNA"/>
</dbReference>
<dbReference type="Pfam" id="PF01568">
    <property type="entry name" value="Molydop_binding"/>
    <property type="match status" value="1"/>
</dbReference>
<dbReference type="GO" id="GO:0043546">
    <property type="term" value="F:molybdopterin cofactor binding"/>
    <property type="evidence" value="ECO:0007669"/>
    <property type="project" value="InterPro"/>
</dbReference>
<gene>
    <name evidence="2" type="ORF">LCGC14_1012530</name>
</gene>
<evidence type="ECO:0000313" key="2">
    <source>
        <dbReference type="EMBL" id="KKN12842.1"/>
    </source>
</evidence>
<dbReference type="AlphaFoldDB" id="A0A0F9NLC5"/>
<dbReference type="PANTHER" id="PTHR43742">
    <property type="entry name" value="TRIMETHYLAMINE-N-OXIDE REDUCTASE"/>
    <property type="match status" value="1"/>
</dbReference>
<dbReference type="SUPFAM" id="SSF50692">
    <property type="entry name" value="ADC-like"/>
    <property type="match status" value="1"/>
</dbReference>
<dbReference type="InterPro" id="IPR006657">
    <property type="entry name" value="MoPterin_dinucl-bd_dom"/>
</dbReference>